<dbReference type="PANTHER" id="PTHR19269">
    <property type="entry name" value="TROPOMYOSIN"/>
    <property type="match status" value="1"/>
</dbReference>
<name>A0A814MMH4_9BILA</name>
<dbReference type="EMBL" id="CAJOBC010004980">
    <property type="protein sequence ID" value="CAF3847244.1"/>
    <property type="molecule type" value="Genomic_DNA"/>
</dbReference>
<protein>
    <recommendedName>
        <fullName evidence="6">Methyltransferase domain-containing protein</fullName>
    </recommendedName>
</protein>
<dbReference type="Gene3D" id="1.20.5.170">
    <property type="match status" value="1"/>
</dbReference>
<comment type="function">
    <text evidence="1">Tropomyosin, in association with the troponin complex, plays a central role in the calcium dependent regulation of muscle contraction.</text>
</comment>
<organism evidence="7 9">
    <name type="scientific">Didymodactylos carnosus</name>
    <dbReference type="NCBI Taxonomy" id="1234261"/>
    <lineage>
        <taxon>Eukaryota</taxon>
        <taxon>Metazoa</taxon>
        <taxon>Spiralia</taxon>
        <taxon>Gnathifera</taxon>
        <taxon>Rotifera</taxon>
        <taxon>Eurotatoria</taxon>
        <taxon>Bdelloidea</taxon>
        <taxon>Philodinida</taxon>
        <taxon>Philodinidae</taxon>
        <taxon>Didymodactylos</taxon>
    </lineage>
</organism>
<dbReference type="CDD" id="cd02440">
    <property type="entry name" value="AdoMet_MTases"/>
    <property type="match status" value="1"/>
</dbReference>
<evidence type="ECO:0000256" key="1">
    <source>
        <dbReference type="ARBA" id="ARBA00002987"/>
    </source>
</evidence>
<keyword evidence="3" id="KW-0677">Repeat</keyword>
<evidence type="ECO:0000259" key="6">
    <source>
        <dbReference type="Pfam" id="PF13847"/>
    </source>
</evidence>
<accession>A0A814MMH4</accession>
<dbReference type="PRINTS" id="PR00194">
    <property type="entry name" value="TROPOMYOSIN"/>
</dbReference>
<dbReference type="AlphaFoldDB" id="A0A814MMH4"/>
<evidence type="ECO:0000313" key="9">
    <source>
        <dbReference type="Proteomes" id="UP000663829"/>
    </source>
</evidence>
<dbReference type="OrthoDB" id="7771310at2759"/>
<comment type="similarity">
    <text evidence="2">Belongs to the tropomyosin family.</text>
</comment>
<gene>
    <name evidence="7" type="ORF">GPM918_LOCUS17786</name>
    <name evidence="8" type="ORF">SRO942_LOCUS17785</name>
</gene>
<dbReference type="InterPro" id="IPR025714">
    <property type="entry name" value="Methyltranfer_dom"/>
</dbReference>
<evidence type="ECO:0000313" key="7">
    <source>
        <dbReference type="EMBL" id="CAF1081397.1"/>
    </source>
</evidence>
<dbReference type="SUPFAM" id="SSF53335">
    <property type="entry name" value="S-adenosyl-L-methionine-dependent methyltransferases"/>
    <property type="match status" value="1"/>
</dbReference>
<feature type="domain" description="Methyltransferase" evidence="6">
    <location>
        <begin position="298"/>
        <end position="401"/>
    </location>
</feature>
<evidence type="ECO:0000256" key="5">
    <source>
        <dbReference type="SAM" id="Coils"/>
    </source>
</evidence>
<evidence type="ECO:0000256" key="4">
    <source>
        <dbReference type="ARBA" id="ARBA00023054"/>
    </source>
</evidence>
<dbReference type="Proteomes" id="UP000663829">
    <property type="component" value="Unassembled WGS sequence"/>
</dbReference>
<dbReference type="SUPFAM" id="SSF57997">
    <property type="entry name" value="Tropomyosin"/>
    <property type="match status" value="1"/>
</dbReference>
<comment type="caution">
    <text evidence="7">The sequence shown here is derived from an EMBL/GenBank/DDBJ whole genome shotgun (WGS) entry which is preliminary data.</text>
</comment>
<sequence>MSSAAYKSTDVSQVISNNVNDASFQQQQPPLTVREKIINIFENLEITKDELRNCQNQLDKESTARIEAETEGSHLRRQMQLIEVNLDNTTSRVAQVDAQWLDVVKVAEAARYACNNLENKLTMVKDKEIELEDDLRRAKESSIETDKRFQEASKKMVNLQERLEHAEHRSTLADQRIVSLEREIRQAQIEMKSLILAEEKSQRREEEYRRIVNEKMSRLKEAQQRTDESEFEVAKLQQTVDKLKDIDMAELRLVELSEVEQRWNEHASKWNKWIGDDGDSNRQESSDPYLWKYVGDIKGLTVLDAGCGNGYLLVKLIEKGVFRAIGVDLSSNMIEIATQNIDRLIKTDKTKPELYHDSITELKSIKNNEIDVIISNYVLMDTPNLDDSFKRVLKPNGRLVVVILHPCFDIVPEKDGRMRMYKWPRSYFDETPEEQDWESFSLHIFHRSLSSYFQTFKSNGFELIDFDEPKFFSKIHQYDCTYNSSIIKNYMDSEKNDRHQQLQKFRATCDEFEISMLEYENFRNKFNKKIEKYSNSVNDLSAQLQNAKK</sequence>
<dbReference type="InterPro" id="IPR029063">
    <property type="entry name" value="SAM-dependent_MTases_sf"/>
</dbReference>
<feature type="non-terminal residue" evidence="7">
    <location>
        <position position="1"/>
    </location>
</feature>
<keyword evidence="9" id="KW-1185">Reference proteome</keyword>
<dbReference type="Proteomes" id="UP000681722">
    <property type="component" value="Unassembled WGS sequence"/>
</dbReference>
<dbReference type="Pfam" id="PF00261">
    <property type="entry name" value="Tropomyosin"/>
    <property type="match status" value="1"/>
</dbReference>
<dbReference type="EMBL" id="CAJNOQ010004979">
    <property type="protein sequence ID" value="CAF1081397.1"/>
    <property type="molecule type" value="Genomic_DNA"/>
</dbReference>
<evidence type="ECO:0000256" key="2">
    <source>
        <dbReference type="ARBA" id="ARBA00009036"/>
    </source>
</evidence>
<evidence type="ECO:0000313" key="8">
    <source>
        <dbReference type="EMBL" id="CAF3847244.1"/>
    </source>
</evidence>
<keyword evidence="4 5" id="KW-0175">Coiled coil</keyword>
<dbReference type="Gene3D" id="3.40.50.150">
    <property type="entry name" value="Vaccinia Virus protein VP39"/>
    <property type="match status" value="1"/>
</dbReference>
<dbReference type="Pfam" id="PF13847">
    <property type="entry name" value="Methyltransf_31"/>
    <property type="match status" value="1"/>
</dbReference>
<proteinExistence type="inferred from homology"/>
<feature type="coiled-coil region" evidence="5">
    <location>
        <begin position="41"/>
        <end position="71"/>
    </location>
</feature>
<evidence type="ECO:0000256" key="3">
    <source>
        <dbReference type="ARBA" id="ARBA00022737"/>
    </source>
</evidence>
<dbReference type="InterPro" id="IPR000533">
    <property type="entry name" value="Tropomyosin"/>
</dbReference>
<feature type="coiled-coil region" evidence="5">
    <location>
        <begin position="114"/>
        <end position="239"/>
    </location>
</feature>
<reference evidence="7" key="1">
    <citation type="submission" date="2021-02" db="EMBL/GenBank/DDBJ databases">
        <authorList>
            <person name="Nowell W R."/>
        </authorList>
    </citation>
    <scope>NUCLEOTIDE SEQUENCE</scope>
</reference>